<keyword evidence="2" id="KW-1185">Reference proteome</keyword>
<comment type="caution">
    <text evidence="1">The sequence shown here is derived from an EMBL/GenBank/DDBJ whole genome shotgun (WGS) entry which is preliminary data.</text>
</comment>
<sequence length="155" mass="17808">MPIFPGFPSNFEQLHRIVEDLHDTPDLPEKYDTPKKSQQPKLLRGWRIDECQNEIIFQWLLLNTPELLWLDGNDNPVPGISVFALGNHFADVYGLEGGVAAVHILEGGQHLAGSMFWFDSNDVIPEQRYTKKEWAPLAEALQLTEEPKWYLKLII</sequence>
<proteinExistence type="predicted"/>
<evidence type="ECO:0000313" key="2">
    <source>
        <dbReference type="Proteomes" id="UP001221757"/>
    </source>
</evidence>
<dbReference type="AlphaFoldDB" id="A0AAD7H0J6"/>
<accession>A0AAD7H0J6</accession>
<reference evidence="1" key="1">
    <citation type="submission" date="2023-03" db="EMBL/GenBank/DDBJ databases">
        <title>Massive genome expansion in bonnet fungi (Mycena s.s.) driven by repeated elements and novel gene families across ecological guilds.</title>
        <authorList>
            <consortium name="Lawrence Berkeley National Laboratory"/>
            <person name="Harder C.B."/>
            <person name="Miyauchi S."/>
            <person name="Viragh M."/>
            <person name="Kuo A."/>
            <person name="Thoen E."/>
            <person name="Andreopoulos B."/>
            <person name="Lu D."/>
            <person name="Skrede I."/>
            <person name="Drula E."/>
            <person name="Henrissat B."/>
            <person name="Morin E."/>
            <person name="Kohler A."/>
            <person name="Barry K."/>
            <person name="LaButti K."/>
            <person name="Morin E."/>
            <person name="Salamov A."/>
            <person name="Lipzen A."/>
            <person name="Mereny Z."/>
            <person name="Hegedus B."/>
            <person name="Baldrian P."/>
            <person name="Stursova M."/>
            <person name="Weitz H."/>
            <person name="Taylor A."/>
            <person name="Grigoriev I.V."/>
            <person name="Nagy L.G."/>
            <person name="Martin F."/>
            <person name="Kauserud H."/>
        </authorList>
    </citation>
    <scope>NUCLEOTIDE SEQUENCE</scope>
    <source>
        <strain evidence="1">CBHHK067</strain>
    </source>
</reference>
<organism evidence="1 2">
    <name type="scientific">Mycena rosella</name>
    <name type="common">Pink bonnet</name>
    <name type="synonym">Agaricus rosellus</name>
    <dbReference type="NCBI Taxonomy" id="1033263"/>
    <lineage>
        <taxon>Eukaryota</taxon>
        <taxon>Fungi</taxon>
        <taxon>Dikarya</taxon>
        <taxon>Basidiomycota</taxon>
        <taxon>Agaricomycotina</taxon>
        <taxon>Agaricomycetes</taxon>
        <taxon>Agaricomycetidae</taxon>
        <taxon>Agaricales</taxon>
        <taxon>Marasmiineae</taxon>
        <taxon>Mycenaceae</taxon>
        <taxon>Mycena</taxon>
    </lineage>
</organism>
<dbReference type="Proteomes" id="UP001221757">
    <property type="component" value="Unassembled WGS sequence"/>
</dbReference>
<gene>
    <name evidence="1" type="ORF">B0H17DRAFT_1190746</name>
</gene>
<evidence type="ECO:0000313" key="1">
    <source>
        <dbReference type="EMBL" id="KAJ7709543.1"/>
    </source>
</evidence>
<dbReference type="EMBL" id="JARKIE010000002">
    <property type="protein sequence ID" value="KAJ7709543.1"/>
    <property type="molecule type" value="Genomic_DNA"/>
</dbReference>
<name>A0AAD7H0J6_MYCRO</name>
<protein>
    <submittedName>
        <fullName evidence="1">Uncharacterized protein</fullName>
    </submittedName>
</protein>